<gene>
    <name evidence="2" type="ORF">PIB30_024697</name>
</gene>
<proteinExistence type="predicted"/>
<protein>
    <recommendedName>
        <fullName evidence="4">Microtubule-associated protein Jupiter</fullName>
    </recommendedName>
</protein>
<evidence type="ECO:0000256" key="1">
    <source>
        <dbReference type="SAM" id="MobiDB-lite"/>
    </source>
</evidence>
<sequence>MSTTDPSYVGPKPTNGPNPPRISKGPEPPRVYKEEISSPPAFFLGTFGYSGSPKPPESTFCTLASSVGTSQQKPTMVNQDEEGVPYTDHSGDEQRQNQQQNQQQVDLDVNATANGSQESADRNAETSGTQNGQPNSGGDNSGGRRSTSTFDRLGPGNPDPRPFGGIGSDDT</sequence>
<accession>A0ABU6QA33</accession>
<keyword evidence="3" id="KW-1185">Reference proteome</keyword>
<dbReference type="EMBL" id="JASCZI010000089">
    <property type="protein sequence ID" value="MED6108517.1"/>
    <property type="molecule type" value="Genomic_DNA"/>
</dbReference>
<dbReference type="Proteomes" id="UP001341840">
    <property type="component" value="Unassembled WGS sequence"/>
</dbReference>
<reference evidence="2 3" key="1">
    <citation type="journal article" date="2023" name="Plants (Basel)">
        <title>Bridging the Gap: Combining Genomics and Transcriptomics Approaches to Understand Stylosanthes scabra, an Orphan Legume from the Brazilian Caatinga.</title>
        <authorList>
            <person name="Ferreira-Neto J.R.C."/>
            <person name="da Silva M.D."/>
            <person name="Binneck E."/>
            <person name="de Melo N.F."/>
            <person name="da Silva R.H."/>
            <person name="de Melo A.L.T.M."/>
            <person name="Pandolfi V."/>
            <person name="Bustamante F.O."/>
            <person name="Brasileiro-Vidal A.C."/>
            <person name="Benko-Iseppon A.M."/>
        </authorList>
    </citation>
    <scope>NUCLEOTIDE SEQUENCE [LARGE SCALE GENOMIC DNA]</scope>
    <source>
        <tissue evidence="2">Leaves</tissue>
    </source>
</reference>
<feature type="compositionally biased region" description="Polar residues" evidence="1">
    <location>
        <begin position="59"/>
        <end position="78"/>
    </location>
</feature>
<organism evidence="2 3">
    <name type="scientific">Stylosanthes scabra</name>
    <dbReference type="NCBI Taxonomy" id="79078"/>
    <lineage>
        <taxon>Eukaryota</taxon>
        <taxon>Viridiplantae</taxon>
        <taxon>Streptophyta</taxon>
        <taxon>Embryophyta</taxon>
        <taxon>Tracheophyta</taxon>
        <taxon>Spermatophyta</taxon>
        <taxon>Magnoliopsida</taxon>
        <taxon>eudicotyledons</taxon>
        <taxon>Gunneridae</taxon>
        <taxon>Pentapetalae</taxon>
        <taxon>rosids</taxon>
        <taxon>fabids</taxon>
        <taxon>Fabales</taxon>
        <taxon>Fabaceae</taxon>
        <taxon>Papilionoideae</taxon>
        <taxon>50 kb inversion clade</taxon>
        <taxon>dalbergioids sensu lato</taxon>
        <taxon>Dalbergieae</taxon>
        <taxon>Pterocarpus clade</taxon>
        <taxon>Stylosanthes</taxon>
    </lineage>
</organism>
<feature type="compositionally biased region" description="Polar residues" evidence="1">
    <location>
        <begin position="125"/>
        <end position="134"/>
    </location>
</feature>
<feature type="region of interest" description="Disordered" evidence="1">
    <location>
        <begin position="1"/>
        <end position="171"/>
    </location>
</feature>
<evidence type="ECO:0000313" key="2">
    <source>
        <dbReference type="EMBL" id="MED6108517.1"/>
    </source>
</evidence>
<evidence type="ECO:0000313" key="3">
    <source>
        <dbReference type="Proteomes" id="UP001341840"/>
    </source>
</evidence>
<comment type="caution">
    <text evidence="2">The sequence shown here is derived from an EMBL/GenBank/DDBJ whole genome shotgun (WGS) entry which is preliminary data.</text>
</comment>
<name>A0ABU6QA33_9FABA</name>
<evidence type="ECO:0008006" key="4">
    <source>
        <dbReference type="Google" id="ProtNLM"/>
    </source>
</evidence>